<comment type="caution">
    <text evidence="2">The sequence shown here is derived from an EMBL/GenBank/DDBJ whole genome shotgun (WGS) entry which is preliminary data.</text>
</comment>
<sequence>MTKEPFKGPAELEEITPSNQMGLDQDIKVKNPKDQNVSSEDRHKWRMLQLPPVPKVQKLAYGGKEAGVETSLKYLDRSNELLSLSEEVHGPRKDRRTSEGLGTHVLQGRSPTDKSLVEKPKHVIRGPEEEVGPRKGQQPSGSSPSLQKQKSSSTSAKKGQENPKEQSEGQAKGKGKGKIQVEQALPTELQNSQEGEDSHEQCVQYGKNPHGIQKQGRGKIEPIFLKEVDLVKDRPMSWFLKQKDWLTALHHDMSETKINKRILTKCGGDLEHAIRSRCIEPCSTEDYINAMEDITTRNKNLKELPRINKIEIDKAEDTKETNNVSLHESDSEHSEEEGIPDELSIENINFFFELTEVHTHLPQYSYECMDVMHVQEAKMQKSKPSRGQGYTDGASCITNIVINNREAKLHLDSGAFCTCVGKDYLYSIYTNWKESLMPIEGIKFSSASPDMHPLGIFESAMIFPHPAGSIRLKV</sequence>
<evidence type="ECO:0000256" key="1">
    <source>
        <dbReference type="SAM" id="MobiDB-lite"/>
    </source>
</evidence>
<name>A0A9Q3E7U8_9BASI</name>
<protein>
    <submittedName>
        <fullName evidence="2">Uncharacterized protein</fullName>
    </submittedName>
</protein>
<evidence type="ECO:0000313" key="3">
    <source>
        <dbReference type="Proteomes" id="UP000765509"/>
    </source>
</evidence>
<gene>
    <name evidence="2" type="ORF">O181_056049</name>
</gene>
<dbReference type="AlphaFoldDB" id="A0A9Q3E7U8"/>
<dbReference type="EMBL" id="AVOT02025187">
    <property type="protein sequence ID" value="MBW0516334.1"/>
    <property type="molecule type" value="Genomic_DNA"/>
</dbReference>
<reference evidence="2" key="1">
    <citation type="submission" date="2021-03" db="EMBL/GenBank/DDBJ databases">
        <title>Draft genome sequence of rust myrtle Austropuccinia psidii MF-1, a brazilian biotype.</title>
        <authorList>
            <person name="Quecine M.C."/>
            <person name="Pachon D.M.R."/>
            <person name="Bonatelli M.L."/>
            <person name="Correr F.H."/>
            <person name="Franceschini L.M."/>
            <person name="Leite T.F."/>
            <person name="Margarido G.R.A."/>
            <person name="Almeida C.A."/>
            <person name="Ferrarezi J.A."/>
            <person name="Labate C.A."/>
        </authorList>
    </citation>
    <scope>NUCLEOTIDE SEQUENCE</scope>
    <source>
        <strain evidence="2">MF-1</strain>
    </source>
</reference>
<keyword evidence="3" id="KW-1185">Reference proteome</keyword>
<feature type="compositionally biased region" description="Basic and acidic residues" evidence="1">
    <location>
        <begin position="111"/>
        <end position="133"/>
    </location>
</feature>
<feature type="region of interest" description="Disordered" evidence="1">
    <location>
        <begin position="313"/>
        <end position="339"/>
    </location>
</feature>
<feature type="compositionally biased region" description="Low complexity" evidence="1">
    <location>
        <begin position="134"/>
        <end position="157"/>
    </location>
</feature>
<evidence type="ECO:0000313" key="2">
    <source>
        <dbReference type="EMBL" id="MBW0516334.1"/>
    </source>
</evidence>
<organism evidence="2 3">
    <name type="scientific">Austropuccinia psidii MF-1</name>
    <dbReference type="NCBI Taxonomy" id="1389203"/>
    <lineage>
        <taxon>Eukaryota</taxon>
        <taxon>Fungi</taxon>
        <taxon>Dikarya</taxon>
        <taxon>Basidiomycota</taxon>
        <taxon>Pucciniomycotina</taxon>
        <taxon>Pucciniomycetes</taxon>
        <taxon>Pucciniales</taxon>
        <taxon>Sphaerophragmiaceae</taxon>
        <taxon>Austropuccinia</taxon>
    </lineage>
</organism>
<proteinExistence type="predicted"/>
<feature type="compositionally biased region" description="Basic and acidic residues" evidence="1">
    <location>
        <begin position="25"/>
        <end position="41"/>
    </location>
</feature>
<dbReference type="Proteomes" id="UP000765509">
    <property type="component" value="Unassembled WGS sequence"/>
</dbReference>
<feature type="region of interest" description="Disordered" evidence="1">
    <location>
        <begin position="83"/>
        <end position="178"/>
    </location>
</feature>
<feature type="compositionally biased region" description="Basic and acidic residues" evidence="1">
    <location>
        <begin position="158"/>
        <end position="167"/>
    </location>
</feature>
<feature type="region of interest" description="Disordered" evidence="1">
    <location>
        <begin position="1"/>
        <end position="41"/>
    </location>
</feature>
<dbReference type="OrthoDB" id="3250101at2759"/>
<accession>A0A9Q3E7U8</accession>